<evidence type="ECO:0000313" key="1">
    <source>
        <dbReference type="EMBL" id="PPQ90317.1"/>
    </source>
</evidence>
<feature type="non-terminal residue" evidence="1">
    <location>
        <position position="170"/>
    </location>
</feature>
<reference evidence="1 2" key="1">
    <citation type="journal article" date="2018" name="Evol. Lett.">
        <title>Horizontal gene cluster transfer increased hallucinogenic mushroom diversity.</title>
        <authorList>
            <person name="Reynolds H.T."/>
            <person name="Vijayakumar V."/>
            <person name="Gluck-Thaler E."/>
            <person name="Korotkin H.B."/>
            <person name="Matheny P.B."/>
            <person name="Slot J.C."/>
        </authorList>
    </citation>
    <scope>NUCLEOTIDE SEQUENCE [LARGE SCALE GENOMIC DNA]</scope>
    <source>
        <strain evidence="1 2">2631</strain>
    </source>
</reference>
<organism evidence="1 2">
    <name type="scientific">Psilocybe cyanescens</name>
    <dbReference type="NCBI Taxonomy" id="93625"/>
    <lineage>
        <taxon>Eukaryota</taxon>
        <taxon>Fungi</taxon>
        <taxon>Dikarya</taxon>
        <taxon>Basidiomycota</taxon>
        <taxon>Agaricomycotina</taxon>
        <taxon>Agaricomycetes</taxon>
        <taxon>Agaricomycetidae</taxon>
        <taxon>Agaricales</taxon>
        <taxon>Agaricineae</taxon>
        <taxon>Strophariaceae</taxon>
        <taxon>Psilocybe</taxon>
    </lineage>
</organism>
<dbReference type="OrthoDB" id="2948070at2759"/>
<dbReference type="InParanoid" id="A0A409XHU0"/>
<evidence type="ECO:0000313" key="2">
    <source>
        <dbReference type="Proteomes" id="UP000283269"/>
    </source>
</evidence>
<gene>
    <name evidence="1" type="ORF">CVT25_007669</name>
</gene>
<sequence>MASNWNTDIENNIKNKFINAKRIFFPTALDVSANLVDKDDTLILESGGVDYVVQSVVTAVLDYAAKGYLDRVADHTKGVYATNTEIYGCTYLSHSNHAIGHPHVPSTPSGSLIKGCSNFVAGMDLLRKLAPLARCANCLIKTVDKDCFREMEDLQRRMITRSAHVQAICT</sequence>
<dbReference type="EMBL" id="NHYD01001650">
    <property type="protein sequence ID" value="PPQ90317.1"/>
    <property type="molecule type" value="Genomic_DNA"/>
</dbReference>
<proteinExistence type="predicted"/>
<dbReference type="AlphaFoldDB" id="A0A409XHU0"/>
<name>A0A409XHU0_PSICY</name>
<dbReference type="Proteomes" id="UP000283269">
    <property type="component" value="Unassembled WGS sequence"/>
</dbReference>
<keyword evidence="2" id="KW-1185">Reference proteome</keyword>
<comment type="caution">
    <text evidence="1">The sequence shown here is derived from an EMBL/GenBank/DDBJ whole genome shotgun (WGS) entry which is preliminary data.</text>
</comment>
<accession>A0A409XHU0</accession>
<protein>
    <submittedName>
        <fullName evidence="1">Uncharacterized protein</fullName>
    </submittedName>
</protein>